<evidence type="ECO:0000259" key="1">
    <source>
        <dbReference type="Pfam" id="PF05050"/>
    </source>
</evidence>
<dbReference type="InterPro" id="IPR029063">
    <property type="entry name" value="SAM-dependent_MTases_sf"/>
</dbReference>
<dbReference type="EMBL" id="QLLQ01000004">
    <property type="protein sequence ID" value="RAJ25229.1"/>
    <property type="molecule type" value="Genomic_DNA"/>
</dbReference>
<dbReference type="Gene3D" id="3.40.50.150">
    <property type="entry name" value="Vaccinia Virus protein VP39"/>
    <property type="match status" value="1"/>
</dbReference>
<dbReference type="NCBIfam" id="TIGR01444">
    <property type="entry name" value="fkbM_fam"/>
    <property type="match status" value="1"/>
</dbReference>
<proteinExistence type="predicted"/>
<dbReference type="SUPFAM" id="SSF53448">
    <property type="entry name" value="Nucleotide-diphospho-sugar transferases"/>
    <property type="match status" value="1"/>
</dbReference>
<sequence>MEKNLAPIIVFVYNRPWHTQQTLEALMLNDLADQSTLYIYCDGFKETISEEEKQKITSVRDIVKQKKWCKEVIVIEHKTNFGLAKSVIQGVSEVIEKHESVIVLEDDIVTGTYFLTFMNEGLKLYRDEQKVFGVSGHQFPSTKKIKDTTYFLPIMSSWGYGTWFDRWKEIEFDGQKLLNIVDSKSIGPKLDFGGMTYYKMLEDQVTGINDSWAVRFYVSMYLQNGVFLYPNKSLIKNIGLDGSGVHCKKMATELQDVIKLSNELVNVDKKSVLLKPNLVKSFKHNTTNKKRMLKSKISRMVSPEIKALIKRKLNLGISKSKTELENLKLVPRYTATSATIDGYKLIIPDSASFLFMYNEIFKTKIYKFRTENETPYIIDGGANIGLASIYFKELYPNAEIIAFEPDPEIFDILKTNLSTHNFTTIKLVKKGLWNEEKILKFHAEGADGGLLESLSKSNHPTTQYVSVTSLKPYLHKTVDFLKLDIEGAETVVLKDIVNELYRVERIFIEYHSFVEQEQSLNEIIDILKHAKFRVYISSPGLSSKSPFVDITEYNGMDMQLNIYGIKQA</sequence>
<keyword evidence="2" id="KW-0489">Methyltransferase</keyword>
<gene>
    <name evidence="2" type="ORF">LX77_01531</name>
</gene>
<dbReference type="PANTHER" id="PTHR34203">
    <property type="entry name" value="METHYLTRANSFERASE, FKBM FAMILY PROTEIN"/>
    <property type="match status" value="1"/>
</dbReference>
<dbReference type="AlphaFoldDB" id="A0A1A7QMF5"/>
<keyword evidence="3" id="KW-1185">Reference proteome</keyword>
<organism evidence="2 3">
    <name type="scientific">Gelidibacter algens</name>
    <dbReference type="NCBI Taxonomy" id="49280"/>
    <lineage>
        <taxon>Bacteria</taxon>
        <taxon>Pseudomonadati</taxon>
        <taxon>Bacteroidota</taxon>
        <taxon>Flavobacteriia</taxon>
        <taxon>Flavobacteriales</taxon>
        <taxon>Flavobacteriaceae</taxon>
        <taxon>Gelidibacter</taxon>
    </lineage>
</organism>
<dbReference type="InterPro" id="IPR052514">
    <property type="entry name" value="SAM-dependent_MTase"/>
</dbReference>
<name>A0A1A7QMF5_9FLAO</name>
<dbReference type="SUPFAM" id="SSF53335">
    <property type="entry name" value="S-adenosyl-L-methionine-dependent methyltransferases"/>
    <property type="match status" value="1"/>
</dbReference>
<dbReference type="GO" id="GO:0008168">
    <property type="term" value="F:methyltransferase activity"/>
    <property type="evidence" value="ECO:0007669"/>
    <property type="project" value="UniProtKB-KW"/>
</dbReference>
<evidence type="ECO:0000313" key="3">
    <source>
        <dbReference type="Proteomes" id="UP000248987"/>
    </source>
</evidence>
<dbReference type="Pfam" id="PF05050">
    <property type="entry name" value="Methyltransf_21"/>
    <property type="match status" value="1"/>
</dbReference>
<accession>A0A1A7QMF5</accession>
<feature type="domain" description="Methyltransferase FkbM" evidence="1">
    <location>
        <begin position="379"/>
        <end position="534"/>
    </location>
</feature>
<dbReference type="Proteomes" id="UP000248987">
    <property type="component" value="Unassembled WGS sequence"/>
</dbReference>
<keyword evidence="2" id="KW-0808">Transferase</keyword>
<dbReference type="OrthoDB" id="9785375at2"/>
<reference evidence="2 3" key="1">
    <citation type="submission" date="2018-06" db="EMBL/GenBank/DDBJ databases">
        <title>Genomic Encyclopedia of Archaeal and Bacterial Type Strains, Phase II (KMG-II): from individual species to whole genera.</title>
        <authorList>
            <person name="Goeker M."/>
        </authorList>
    </citation>
    <scope>NUCLEOTIDE SEQUENCE [LARGE SCALE GENOMIC DNA]</scope>
    <source>
        <strain evidence="2 3">DSM 12408</strain>
    </source>
</reference>
<dbReference type="InterPro" id="IPR029044">
    <property type="entry name" value="Nucleotide-diphossugar_trans"/>
</dbReference>
<dbReference type="STRING" id="49280.A9996_07575"/>
<protein>
    <submittedName>
        <fullName evidence="2">FkbM family methyltransferase</fullName>
    </submittedName>
</protein>
<dbReference type="PANTHER" id="PTHR34203:SF15">
    <property type="entry name" value="SLL1173 PROTEIN"/>
    <property type="match status" value="1"/>
</dbReference>
<dbReference type="RefSeq" id="WP_066432834.1">
    <property type="nucleotide sequence ID" value="NZ_LZRN01000011.1"/>
</dbReference>
<dbReference type="InterPro" id="IPR006342">
    <property type="entry name" value="FkbM_mtfrase"/>
</dbReference>
<dbReference type="GO" id="GO:0032259">
    <property type="term" value="P:methylation"/>
    <property type="evidence" value="ECO:0007669"/>
    <property type="project" value="UniProtKB-KW"/>
</dbReference>
<dbReference type="Gene3D" id="3.90.550.10">
    <property type="entry name" value="Spore Coat Polysaccharide Biosynthesis Protein SpsA, Chain A"/>
    <property type="match status" value="1"/>
</dbReference>
<evidence type="ECO:0000313" key="2">
    <source>
        <dbReference type="EMBL" id="RAJ25229.1"/>
    </source>
</evidence>
<comment type="caution">
    <text evidence="2">The sequence shown here is derived from an EMBL/GenBank/DDBJ whole genome shotgun (WGS) entry which is preliminary data.</text>
</comment>